<gene>
    <name evidence="4" type="ORF">E3P90_01539</name>
</gene>
<evidence type="ECO:0000256" key="3">
    <source>
        <dbReference type="ARBA" id="ARBA00023002"/>
    </source>
</evidence>
<accession>A0A4T0HKL5</accession>
<keyword evidence="2" id="KW-0521">NADP</keyword>
<comment type="similarity">
    <text evidence="1">Belongs to the short-chain dehydrogenases/reductases (SDR) family.</text>
</comment>
<dbReference type="Gene3D" id="3.40.50.720">
    <property type="entry name" value="NAD(P)-binding Rossmann-like Domain"/>
    <property type="match status" value="1"/>
</dbReference>
<reference evidence="4 5" key="1">
    <citation type="submission" date="2019-03" db="EMBL/GenBank/DDBJ databases">
        <title>Sequencing 23 genomes of Wallemia ichthyophaga.</title>
        <authorList>
            <person name="Gostincar C."/>
        </authorList>
    </citation>
    <scope>NUCLEOTIDE SEQUENCE [LARGE SCALE GENOMIC DNA]</scope>
    <source>
        <strain evidence="4 5">EXF-8621</strain>
    </source>
</reference>
<dbReference type="PRINTS" id="PR00081">
    <property type="entry name" value="GDHRDH"/>
</dbReference>
<name>A0A4T0HKL5_WALIC</name>
<evidence type="ECO:0000313" key="4">
    <source>
        <dbReference type="EMBL" id="TIB13735.1"/>
    </source>
</evidence>
<evidence type="ECO:0000256" key="2">
    <source>
        <dbReference type="ARBA" id="ARBA00022857"/>
    </source>
</evidence>
<dbReference type="Proteomes" id="UP000306954">
    <property type="component" value="Unassembled WGS sequence"/>
</dbReference>
<dbReference type="GO" id="GO:0016491">
    <property type="term" value="F:oxidoreductase activity"/>
    <property type="evidence" value="ECO:0007669"/>
    <property type="project" value="UniProtKB-KW"/>
</dbReference>
<dbReference type="SUPFAM" id="SSF51735">
    <property type="entry name" value="NAD(P)-binding Rossmann-fold domains"/>
    <property type="match status" value="1"/>
</dbReference>
<evidence type="ECO:0000313" key="5">
    <source>
        <dbReference type="Proteomes" id="UP000306954"/>
    </source>
</evidence>
<protein>
    <recommendedName>
        <fullName evidence="6">NAD(P)-binding protein</fullName>
    </recommendedName>
</protein>
<dbReference type="PANTHER" id="PTHR24320:SF282">
    <property type="entry name" value="WW DOMAIN-CONTAINING OXIDOREDUCTASE"/>
    <property type="match status" value="1"/>
</dbReference>
<proteinExistence type="inferred from homology"/>
<comment type="caution">
    <text evidence="4">The sequence shown here is derived from an EMBL/GenBank/DDBJ whole genome shotgun (WGS) entry which is preliminary data.</text>
</comment>
<keyword evidence="3" id="KW-0560">Oxidoreductase</keyword>
<dbReference type="InterPro" id="IPR036291">
    <property type="entry name" value="NAD(P)-bd_dom_sf"/>
</dbReference>
<dbReference type="Pfam" id="PF00106">
    <property type="entry name" value="adh_short"/>
    <property type="match status" value="1"/>
</dbReference>
<sequence length="329" mass="36962">MLDWILSSTLPRGLFNLYTQTFPPSPTWTDADIPDLTDKTIIVTGASSGIGKDTARALLHHNADVYIGGRNKSKIESVIDELRNETGKTAQPFLVDLSDFDSVNNAAHEFLHKETQLAALFCNAGIMAAPVELLSKQGYDIQFQTNVMSHYLLATLLHPALDNYSRNNYRNEKARVVHTSSAMQSFLIHETGIDFHLLKDGHLRRSTNINTWDLYGYSKIGNTVISNILNKQQVNVSHSSCHPGILQTELWRHTRIPGWKAFFSSFILYPSSLGSLTQLYLGTVEKDTEGLYGIPWARHGIADKRTFDPSLNKDLEEWLQTELAGYLPQ</sequence>
<evidence type="ECO:0008006" key="6">
    <source>
        <dbReference type="Google" id="ProtNLM"/>
    </source>
</evidence>
<dbReference type="PANTHER" id="PTHR24320">
    <property type="entry name" value="RETINOL DEHYDROGENASE"/>
    <property type="match status" value="1"/>
</dbReference>
<dbReference type="EMBL" id="SPOF01000013">
    <property type="protein sequence ID" value="TIB13735.1"/>
    <property type="molecule type" value="Genomic_DNA"/>
</dbReference>
<dbReference type="InterPro" id="IPR002347">
    <property type="entry name" value="SDR_fam"/>
</dbReference>
<organism evidence="4 5">
    <name type="scientific">Wallemia ichthyophaga</name>
    <dbReference type="NCBI Taxonomy" id="245174"/>
    <lineage>
        <taxon>Eukaryota</taxon>
        <taxon>Fungi</taxon>
        <taxon>Dikarya</taxon>
        <taxon>Basidiomycota</taxon>
        <taxon>Wallemiomycotina</taxon>
        <taxon>Wallemiomycetes</taxon>
        <taxon>Wallemiales</taxon>
        <taxon>Wallemiaceae</taxon>
        <taxon>Wallemia</taxon>
    </lineage>
</organism>
<evidence type="ECO:0000256" key="1">
    <source>
        <dbReference type="ARBA" id="ARBA00006484"/>
    </source>
</evidence>
<dbReference type="AlphaFoldDB" id="A0A4T0HKL5"/>